<dbReference type="Pfam" id="PF14609">
    <property type="entry name" value="GCP5-Mod21_N"/>
    <property type="match status" value="1"/>
</dbReference>
<dbReference type="OrthoDB" id="66546at2759"/>
<gene>
    <name evidence="3" type="ORF">BCR39DRAFT_532091</name>
</gene>
<feature type="domain" description="Gamma-Tubulin ring complex non-core subunit mod21 N-terminal" evidence="2">
    <location>
        <begin position="66"/>
        <end position="158"/>
    </location>
</feature>
<dbReference type="InParanoid" id="A0A1Y2B3Z3"/>
<accession>A0A1Y2B3Z3</accession>
<evidence type="ECO:0000313" key="3">
    <source>
        <dbReference type="EMBL" id="ORY29549.1"/>
    </source>
</evidence>
<evidence type="ECO:0000259" key="2">
    <source>
        <dbReference type="Pfam" id="PF14609"/>
    </source>
</evidence>
<reference evidence="3 4" key="1">
    <citation type="submission" date="2016-07" db="EMBL/GenBank/DDBJ databases">
        <title>Pervasive Adenine N6-methylation of Active Genes in Fungi.</title>
        <authorList>
            <consortium name="DOE Joint Genome Institute"/>
            <person name="Mondo S.J."/>
            <person name="Dannebaum R.O."/>
            <person name="Kuo R.C."/>
            <person name="Labutti K."/>
            <person name="Haridas S."/>
            <person name="Kuo A."/>
            <person name="Salamov A."/>
            <person name="Ahrendt S.R."/>
            <person name="Lipzen A."/>
            <person name="Sullivan W."/>
            <person name="Andreopoulos W.B."/>
            <person name="Clum A."/>
            <person name="Lindquist E."/>
            <person name="Daum C."/>
            <person name="Ramamoorthy G.K."/>
            <person name="Gryganskyi A."/>
            <person name="Culley D."/>
            <person name="Magnuson J.K."/>
            <person name="James T.Y."/>
            <person name="O'Malley M.A."/>
            <person name="Stajich J.E."/>
            <person name="Spatafora J.W."/>
            <person name="Visel A."/>
            <person name="Grigoriev I.V."/>
        </authorList>
    </citation>
    <scope>NUCLEOTIDE SEQUENCE [LARGE SCALE GENOMIC DNA]</scope>
    <source>
        <strain evidence="3 4">68-887.2</strain>
    </source>
</reference>
<protein>
    <recommendedName>
        <fullName evidence="2">Gamma-Tubulin ring complex non-core subunit mod21 N-terminal domain-containing protein</fullName>
    </recommendedName>
</protein>
<dbReference type="AlphaFoldDB" id="A0A1Y2B3Z3"/>
<comment type="caution">
    <text evidence="3">The sequence shown here is derived from an EMBL/GenBank/DDBJ whole genome shotgun (WGS) entry which is preliminary data.</text>
</comment>
<dbReference type="EMBL" id="MCFC01000025">
    <property type="protein sequence ID" value="ORY29549.1"/>
    <property type="molecule type" value="Genomic_DNA"/>
</dbReference>
<sequence>MTSAELPDLAQQLVACLIPALAEDRQVRDLVAREVKADTHGGTRKEWEDVRGSLNGLARAARVRVQDDLAGALDKAVTKLEEHRKIGGSAWEGDMPIKMSNIPQHVQLLLNLAGRPTRSTHKFSSSYLERRTDTGPSAEQLLFREIMSEPFAGTHWEKGFDEEVKRGWTDSESSSGDSEEDEELVTPASKGSKVDFTAKRESDEINRREESDRRLAQARSELENLKLRAYWNVGGAQLHDSARDVQGWRELSTQLPSASLAARLEADSPAQPIQVISAEQLQRELLFALSGRPGVLFHFNAANECQVKHGHPQVRHYSTAALKGLLTSIQSRATEAAQLRVFINGSLGIDVDSSSSRRSQSTTISKTQQAFAEACREVHAGLRAVPPTDSFPPPTSAS</sequence>
<dbReference type="STRING" id="71784.A0A1Y2B3Z3"/>
<name>A0A1Y2B3Z3_9TREE</name>
<dbReference type="Proteomes" id="UP000193986">
    <property type="component" value="Unassembled WGS sequence"/>
</dbReference>
<keyword evidence="4" id="KW-1185">Reference proteome</keyword>
<evidence type="ECO:0000256" key="1">
    <source>
        <dbReference type="SAM" id="MobiDB-lite"/>
    </source>
</evidence>
<feature type="compositionally biased region" description="Basic and acidic residues" evidence="1">
    <location>
        <begin position="192"/>
        <end position="214"/>
    </location>
</feature>
<proteinExistence type="predicted"/>
<dbReference type="InterPro" id="IPR032797">
    <property type="entry name" value="Mod21_N"/>
</dbReference>
<organism evidence="3 4">
    <name type="scientific">Naematelia encephala</name>
    <dbReference type="NCBI Taxonomy" id="71784"/>
    <lineage>
        <taxon>Eukaryota</taxon>
        <taxon>Fungi</taxon>
        <taxon>Dikarya</taxon>
        <taxon>Basidiomycota</taxon>
        <taxon>Agaricomycotina</taxon>
        <taxon>Tremellomycetes</taxon>
        <taxon>Tremellales</taxon>
        <taxon>Naemateliaceae</taxon>
        <taxon>Naematelia</taxon>
    </lineage>
</organism>
<feature type="region of interest" description="Disordered" evidence="1">
    <location>
        <begin position="165"/>
        <end position="214"/>
    </location>
</feature>
<evidence type="ECO:0000313" key="4">
    <source>
        <dbReference type="Proteomes" id="UP000193986"/>
    </source>
</evidence>